<dbReference type="PRINTS" id="PR00164">
    <property type="entry name" value="ABC2TRNSPORT"/>
</dbReference>
<comment type="similarity">
    <text evidence="5">Belongs to the ABC-2 integral membrane protein family.</text>
</comment>
<feature type="transmembrane region" description="Helical" evidence="5">
    <location>
        <begin position="125"/>
        <end position="145"/>
    </location>
</feature>
<dbReference type="InterPro" id="IPR051784">
    <property type="entry name" value="Nod_factor_ABC_transporter"/>
</dbReference>
<keyword evidence="8" id="KW-1185">Reference proteome</keyword>
<dbReference type="InterPro" id="IPR000412">
    <property type="entry name" value="ABC_2_transport"/>
</dbReference>
<evidence type="ECO:0000256" key="3">
    <source>
        <dbReference type="ARBA" id="ARBA00022989"/>
    </source>
</evidence>
<dbReference type="AlphaFoldDB" id="C0GHF3"/>
<dbReference type="GO" id="GO:0043190">
    <property type="term" value="C:ATP-binding cassette (ABC) transporter complex"/>
    <property type="evidence" value="ECO:0007669"/>
    <property type="project" value="InterPro"/>
</dbReference>
<comment type="subcellular location">
    <subcellularLocation>
        <location evidence="5">Cell membrane</location>
        <topology evidence="5">Multi-pass membrane protein</topology>
    </subcellularLocation>
    <subcellularLocation>
        <location evidence="1">Membrane</location>
        <topology evidence="1">Multi-pass membrane protein</topology>
    </subcellularLocation>
</comment>
<feature type="transmembrane region" description="Helical" evidence="5">
    <location>
        <begin position="228"/>
        <end position="250"/>
    </location>
</feature>
<dbReference type="Proteomes" id="UP000006443">
    <property type="component" value="Unassembled WGS sequence"/>
</dbReference>
<feature type="transmembrane region" description="Helical" evidence="5">
    <location>
        <begin position="204"/>
        <end position="221"/>
    </location>
</feature>
<organism evidence="7 8">
    <name type="scientific">Dethiobacter alkaliphilus AHT 1</name>
    <dbReference type="NCBI Taxonomy" id="555088"/>
    <lineage>
        <taxon>Bacteria</taxon>
        <taxon>Bacillati</taxon>
        <taxon>Bacillota</taxon>
        <taxon>Dethiobacteria</taxon>
        <taxon>Dethiobacterales</taxon>
        <taxon>Dethiobacteraceae</taxon>
        <taxon>Dethiobacter</taxon>
    </lineage>
</organism>
<keyword evidence="4 5" id="KW-0472">Membrane</keyword>
<evidence type="ECO:0000313" key="8">
    <source>
        <dbReference type="Proteomes" id="UP000006443"/>
    </source>
</evidence>
<evidence type="ECO:0000256" key="4">
    <source>
        <dbReference type="ARBA" id="ARBA00023136"/>
    </source>
</evidence>
<proteinExistence type="inferred from homology"/>
<feature type="transmembrane region" description="Helical" evidence="5">
    <location>
        <begin position="177"/>
        <end position="198"/>
    </location>
</feature>
<dbReference type="RefSeq" id="WP_008516920.1">
    <property type="nucleotide sequence ID" value="NZ_ACJM01000009.1"/>
</dbReference>
<dbReference type="PANTHER" id="PTHR43229">
    <property type="entry name" value="NODULATION PROTEIN J"/>
    <property type="match status" value="1"/>
</dbReference>
<protein>
    <recommendedName>
        <fullName evidence="5">Transport permease protein</fullName>
    </recommendedName>
</protein>
<feature type="transmembrane region" description="Helical" evidence="5">
    <location>
        <begin position="151"/>
        <end position="170"/>
    </location>
</feature>
<dbReference type="Pfam" id="PF01061">
    <property type="entry name" value="ABC2_membrane"/>
    <property type="match status" value="1"/>
</dbReference>
<reference evidence="7 8" key="1">
    <citation type="submission" date="2009-02" db="EMBL/GenBank/DDBJ databases">
        <title>Sequencing of the draft genome and assembly of Dethiobacter alkaliphilus AHT 1.</title>
        <authorList>
            <consortium name="US DOE Joint Genome Institute (JGI-PGF)"/>
            <person name="Lucas S."/>
            <person name="Copeland A."/>
            <person name="Lapidus A."/>
            <person name="Glavina del Rio T."/>
            <person name="Dalin E."/>
            <person name="Tice H."/>
            <person name="Bruce D."/>
            <person name="Goodwin L."/>
            <person name="Pitluck S."/>
            <person name="Larimer F."/>
            <person name="Land M.L."/>
            <person name="Hauser L."/>
            <person name="Muyzer G."/>
        </authorList>
    </citation>
    <scope>NUCLEOTIDE SEQUENCE [LARGE SCALE GENOMIC DNA]</scope>
    <source>
        <strain evidence="7 8">AHT 1</strain>
    </source>
</reference>
<dbReference type="PANTHER" id="PTHR43229:SF2">
    <property type="entry name" value="NODULATION PROTEIN J"/>
    <property type="match status" value="1"/>
</dbReference>
<sequence length="261" mass="29213">MSKLWQSYRTLNRYALRVFRRNLAVFRSTWKTNIAFNFLEPLLYLAAMGWGLGAFVGEIDGMSYMQFIAPGIIASSAMWAASAECTYESYVRMHYQKIFHAITATPINLDEVVTGELLTGVFKSVLYGSVILLVIAVLGLVPSFFAVLIPLVLVLCGFVFAQLGMIWTGIVPKIDSFSYFFTLVVTPMFLFSGVFFPIDALPEAVQAAAWLLPLYHIVVLLRSLTMGAVSAALLIHALWLVTFIIVIFPLPQHLMQKRLIK</sequence>
<keyword evidence="5" id="KW-1003">Cell membrane</keyword>
<evidence type="ECO:0000313" key="7">
    <source>
        <dbReference type="EMBL" id="EEG77159.1"/>
    </source>
</evidence>
<dbReference type="InterPro" id="IPR013525">
    <property type="entry name" value="ABC2_TM"/>
</dbReference>
<dbReference type="eggNOG" id="COG0842">
    <property type="taxonomic scope" value="Bacteria"/>
</dbReference>
<dbReference type="InterPro" id="IPR047817">
    <property type="entry name" value="ABC2_TM_bact-type"/>
</dbReference>
<keyword evidence="5" id="KW-0813">Transport</keyword>
<dbReference type="STRING" id="555088.DealDRAFT_1912"/>
<evidence type="ECO:0000256" key="2">
    <source>
        <dbReference type="ARBA" id="ARBA00022692"/>
    </source>
</evidence>
<accession>C0GHF3</accession>
<evidence type="ECO:0000256" key="5">
    <source>
        <dbReference type="RuleBase" id="RU361157"/>
    </source>
</evidence>
<gene>
    <name evidence="7" type="ORF">DealDRAFT_1912</name>
</gene>
<feature type="domain" description="ABC transmembrane type-2" evidence="6">
    <location>
        <begin position="32"/>
        <end position="258"/>
    </location>
</feature>
<comment type="caution">
    <text evidence="7">The sequence shown here is derived from an EMBL/GenBank/DDBJ whole genome shotgun (WGS) entry which is preliminary data.</text>
</comment>
<name>C0GHF3_DETAL</name>
<evidence type="ECO:0000256" key="1">
    <source>
        <dbReference type="ARBA" id="ARBA00004141"/>
    </source>
</evidence>
<dbReference type="PIRSF" id="PIRSF006648">
    <property type="entry name" value="DrrB"/>
    <property type="match status" value="1"/>
</dbReference>
<feature type="transmembrane region" description="Helical" evidence="5">
    <location>
        <begin position="67"/>
        <end position="87"/>
    </location>
</feature>
<dbReference type="PROSITE" id="PS51012">
    <property type="entry name" value="ABC_TM2"/>
    <property type="match status" value="1"/>
</dbReference>
<evidence type="ECO:0000259" key="6">
    <source>
        <dbReference type="PROSITE" id="PS51012"/>
    </source>
</evidence>
<keyword evidence="2 5" id="KW-0812">Transmembrane</keyword>
<feature type="transmembrane region" description="Helical" evidence="5">
    <location>
        <begin position="34"/>
        <end position="55"/>
    </location>
</feature>
<keyword evidence="3 5" id="KW-1133">Transmembrane helix</keyword>
<dbReference type="EMBL" id="ACJM01000009">
    <property type="protein sequence ID" value="EEG77159.1"/>
    <property type="molecule type" value="Genomic_DNA"/>
</dbReference>
<dbReference type="GO" id="GO:0140359">
    <property type="term" value="F:ABC-type transporter activity"/>
    <property type="evidence" value="ECO:0007669"/>
    <property type="project" value="InterPro"/>
</dbReference>